<proteinExistence type="predicted"/>
<reference evidence="1 2" key="1">
    <citation type="submission" date="2014-04" db="EMBL/GenBank/DDBJ databases">
        <authorList>
            <consortium name="DOE Joint Genome Institute"/>
            <person name="Kuo A."/>
            <person name="Kohler A."/>
            <person name="Nagy L.G."/>
            <person name="Floudas D."/>
            <person name="Copeland A."/>
            <person name="Barry K.W."/>
            <person name="Cichocki N."/>
            <person name="Veneault-Fourrey C."/>
            <person name="LaButti K."/>
            <person name="Lindquist E.A."/>
            <person name="Lipzen A."/>
            <person name="Lundell T."/>
            <person name="Morin E."/>
            <person name="Murat C."/>
            <person name="Sun H."/>
            <person name="Tunlid A."/>
            <person name="Henrissat B."/>
            <person name="Grigoriev I.V."/>
            <person name="Hibbett D.S."/>
            <person name="Martin F."/>
            <person name="Nordberg H.P."/>
            <person name="Cantor M.N."/>
            <person name="Hua S.X."/>
        </authorList>
    </citation>
    <scope>NUCLEOTIDE SEQUENCE [LARGE SCALE GENOMIC DNA]</scope>
    <source>
        <strain evidence="1 2">Foug A</strain>
    </source>
</reference>
<protein>
    <submittedName>
        <fullName evidence="1">Uncharacterized protein</fullName>
    </submittedName>
</protein>
<reference evidence="2" key="2">
    <citation type="submission" date="2015-01" db="EMBL/GenBank/DDBJ databases">
        <title>Evolutionary Origins and Diversification of the Mycorrhizal Mutualists.</title>
        <authorList>
            <consortium name="DOE Joint Genome Institute"/>
            <consortium name="Mycorrhizal Genomics Consortium"/>
            <person name="Kohler A."/>
            <person name="Kuo A."/>
            <person name="Nagy L.G."/>
            <person name="Floudas D."/>
            <person name="Copeland A."/>
            <person name="Barry K.W."/>
            <person name="Cichocki N."/>
            <person name="Veneault-Fourrey C."/>
            <person name="LaButti K."/>
            <person name="Lindquist E.A."/>
            <person name="Lipzen A."/>
            <person name="Lundell T."/>
            <person name="Morin E."/>
            <person name="Murat C."/>
            <person name="Riley R."/>
            <person name="Ohm R."/>
            <person name="Sun H."/>
            <person name="Tunlid A."/>
            <person name="Henrissat B."/>
            <person name="Grigoriev I.V."/>
            <person name="Hibbett D.S."/>
            <person name="Martin F."/>
        </authorList>
    </citation>
    <scope>NUCLEOTIDE SEQUENCE [LARGE SCALE GENOMIC DNA]</scope>
    <source>
        <strain evidence="2">Foug A</strain>
    </source>
</reference>
<evidence type="ECO:0000313" key="1">
    <source>
        <dbReference type="EMBL" id="KIM56868.1"/>
    </source>
</evidence>
<gene>
    <name evidence="1" type="ORF">SCLCIDRAFT_10604</name>
</gene>
<dbReference type="AlphaFoldDB" id="A0A0C2Z4I6"/>
<dbReference type="InParanoid" id="A0A0C2Z4I6"/>
<dbReference type="EMBL" id="KN822108">
    <property type="protein sequence ID" value="KIM56868.1"/>
    <property type="molecule type" value="Genomic_DNA"/>
</dbReference>
<name>A0A0C2Z4I6_9AGAM</name>
<evidence type="ECO:0000313" key="2">
    <source>
        <dbReference type="Proteomes" id="UP000053989"/>
    </source>
</evidence>
<accession>A0A0C2Z4I6</accession>
<organism evidence="1 2">
    <name type="scientific">Scleroderma citrinum Foug A</name>
    <dbReference type="NCBI Taxonomy" id="1036808"/>
    <lineage>
        <taxon>Eukaryota</taxon>
        <taxon>Fungi</taxon>
        <taxon>Dikarya</taxon>
        <taxon>Basidiomycota</taxon>
        <taxon>Agaricomycotina</taxon>
        <taxon>Agaricomycetes</taxon>
        <taxon>Agaricomycetidae</taxon>
        <taxon>Boletales</taxon>
        <taxon>Sclerodermatineae</taxon>
        <taxon>Sclerodermataceae</taxon>
        <taxon>Scleroderma</taxon>
    </lineage>
</organism>
<sequence length="250" mass="26981">MNSPGGGILHPNPSPSPIADGQFGGVLAVCIQNPPCATPGRPYRVRVSVNVNRCIFIPHHFLGFSWVIQLVQSRAQHVGVPRGSQSHIKAFHLPPSTAPTTASDSTLWENAGGSSDHLAQAHKHYQYAMSTAANLLELMLRRSTERGHGLCFGSGTPVGKLTPHLTLQWHIIHPLQQTTPLHGRLDHDSGVMRQVTGHSNLKNAKTDQLRCLGPSLSRGGEGADEAMPWPDIKRSFVGHPFHHGDAGFTG</sequence>
<keyword evidence="2" id="KW-1185">Reference proteome</keyword>
<dbReference type="HOGENOM" id="CLU_1111908_0_0_1"/>
<dbReference type="Proteomes" id="UP000053989">
    <property type="component" value="Unassembled WGS sequence"/>
</dbReference>